<evidence type="ECO:0000313" key="5">
    <source>
        <dbReference type="Proteomes" id="UP000509742"/>
    </source>
</evidence>
<evidence type="ECO:0000313" key="4">
    <source>
        <dbReference type="Proteomes" id="UP000317935"/>
    </source>
</evidence>
<protein>
    <recommendedName>
        <fullName evidence="1">DUF5675 domain-containing protein</fullName>
    </recommendedName>
</protein>
<sequence>MTNFRAVLQRLKSTPVVSKNSKSEAGTLGEFKVYDEQGQEVLSLYSMENFGTPTDSANLDKPIIPRLYTLQWANSSVCVPPLYRKAHKLGLNKAIWLHDPNNPRFADRRIMIHVGNNALDTLGCILLGTGYNEQTGQITNSTKAVEQFYNFCDTHGISNIVLEVRGLKSNA</sequence>
<dbReference type="Proteomes" id="UP000509742">
    <property type="component" value="Chromosome"/>
</dbReference>
<dbReference type="Proteomes" id="UP000317935">
    <property type="component" value="Chromosome"/>
</dbReference>
<dbReference type="AlphaFoldDB" id="A0A6J4CZW3"/>
<reference evidence="3 4" key="1">
    <citation type="submission" date="2019-06" db="EMBL/GenBank/DDBJ databases">
        <title>Complete genome sequence of Helicobacter suis SNTW101c.</title>
        <authorList>
            <person name="Rimbara E."/>
            <person name="Suzuki M."/>
            <person name="Matsui H."/>
            <person name="Nakamura M."/>
            <person name="Mori S."/>
            <person name="Shibayama K."/>
        </authorList>
    </citation>
    <scope>NUCLEOTIDE SEQUENCE [LARGE SCALE GENOMIC DNA]</scope>
    <source>
        <strain evidence="3 4">SNTW101c</strain>
    </source>
</reference>
<evidence type="ECO:0000313" key="2">
    <source>
        <dbReference type="EMBL" id="BCD46119.1"/>
    </source>
</evidence>
<name>A0A6J4CZW3_9HELI</name>
<dbReference type="InterPro" id="IPR043732">
    <property type="entry name" value="DUF5675"/>
</dbReference>
<accession>A0A6J4CZW3</accession>
<dbReference type="Pfam" id="PF18925">
    <property type="entry name" value="DUF5675"/>
    <property type="match status" value="1"/>
</dbReference>
<proteinExistence type="predicted"/>
<evidence type="ECO:0000259" key="1">
    <source>
        <dbReference type="Pfam" id="PF18925"/>
    </source>
</evidence>
<organism evidence="3 4">
    <name type="scientific">Helicobacter suis</name>
    <dbReference type="NCBI Taxonomy" id="104628"/>
    <lineage>
        <taxon>Bacteria</taxon>
        <taxon>Pseudomonadati</taxon>
        <taxon>Campylobacterota</taxon>
        <taxon>Epsilonproteobacteria</taxon>
        <taxon>Campylobacterales</taxon>
        <taxon>Helicobacteraceae</taxon>
        <taxon>Helicobacter</taxon>
    </lineage>
</organism>
<gene>
    <name evidence="2" type="ORF">NHP190020_11580</name>
    <name evidence="3" type="ORF">SNTW_09570</name>
</gene>
<keyword evidence="5" id="KW-1185">Reference proteome</keyword>
<reference evidence="2 5" key="2">
    <citation type="submission" date="2020-04" db="EMBL/GenBank/DDBJ databases">
        <title>Genomic analysis of gastric non-Helicobacter pylori Helicobacters isolated in Japan.</title>
        <authorList>
            <person name="Suzuki M."/>
            <person name="Rimbara E."/>
        </authorList>
    </citation>
    <scope>NUCLEOTIDE SEQUENCE [LARGE SCALE GENOMIC DNA]</scope>
    <source>
        <strain evidence="2 5">NHP19-0020</strain>
    </source>
</reference>
<dbReference type="EMBL" id="AP023036">
    <property type="protein sequence ID" value="BCD46119.1"/>
    <property type="molecule type" value="Genomic_DNA"/>
</dbReference>
<dbReference type="EMBL" id="AP019774">
    <property type="protein sequence ID" value="BCD70312.1"/>
    <property type="molecule type" value="Genomic_DNA"/>
</dbReference>
<evidence type="ECO:0000313" key="3">
    <source>
        <dbReference type="EMBL" id="BCD70312.1"/>
    </source>
</evidence>
<dbReference type="RefSeq" id="WP_073115444.1">
    <property type="nucleotide sequence ID" value="NZ_AP019774.1"/>
</dbReference>
<dbReference type="GeneID" id="56928623"/>
<feature type="domain" description="DUF5675" evidence="1">
    <location>
        <begin position="21"/>
        <end position="152"/>
    </location>
</feature>